<accession>A0A0J6CBM7</accession>
<gene>
    <name evidence="3" type="ORF">ACM15_11365</name>
</gene>
<feature type="chain" id="PRO_5005269030" description="Secretion system C-terminal sorting domain-containing protein" evidence="1">
    <location>
        <begin position="21"/>
        <end position="376"/>
    </location>
</feature>
<evidence type="ECO:0000313" key="4">
    <source>
        <dbReference type="Proteomes" id="UP000036166"/>
    </source>
</evidence>
<evidence type="ECO:0000313" key="3">
    <source>
        <dbReference type="EMBL" id="KMM33606.1"/>
    </source>
</evidence>
<dbReference type="AlphaFoldDB" id="A0A0J6CBM7"/>
<comment type="caution">
    <text evidence="3">The sequence shown here is derived from an EMBL/GenBank/DDBJ whole genome shotgun (WGS) entry which is preliminary data.</text>
</comment>
<dbReference type="Proteomes" id="UP000036166">
    <property type="component" value="Unassembled WGS sequence"/>
</dbReference>
<feature type="signal peptide" evidence="1">
    <location>
        <begin position="1"/>
        <end position="20"/>
    </location>
</feature>
<dbReference type="RefSeq" id="WP_048315544.1">
    <property type="nucleotide sequence ID" value="NZ_LFJV01000033.1"/>
</dbReference>
<dbReference type="PATRIC" id="fig|328812.4.peg.2980"/>
<reference evidence="3 4" key="1">
    <citation type="submission" date="2015-06" db="EMBL/GenBank/DDBJ databases">
        <title>Draft Genome Sequence of Parabacteroides goldsteinii with Putative Novel Metallo-Beta-Lactamases Isolated from a Blood Culture from a Human Patient.</title>
        <authorList>
            <person name="Krogh T.J."/>
            <person name="Agergaard C.N."/>
            <person name="Moller-Jensen J."/>
            <person name="Justesen U.S."/>
        </authorList>
    </citation>
    <scope>NUCLEOTIDE SEQUENCE [LARGE SCALE GENOMIC DNA]</scope>
    <source>
        <strain evidence="3 4">910340</strain>
    </source>
</reference>
<sequence length="376" mass="42875">MKKKLLLILVLAFYTGMCSSEILKVVGPSVVTQFSIATYKVTVNKYRGSGAYSFQRPYGYQCYDFKGKKIGENLYEYIDTLVFTRSGQQSIFNDVAITVIPNPVKLETPLHICPYGTQLITNETDPYLQKRFSIVKSNSAVNISDTGILTYDPSVSEIITVRYELFFRGEHVFQWIDKDVRLNPHYDNLIGMYNINMNGSIQRRYLSPTSNNPVNNGQAVEITFQQNLYNFSWEFLSETGAFQMSYNPNSKLFRFIPSYQVGGGFRFRFYYNDNPNCTHLNFCDFGFTVRNPYSVAYIASSNMISISREDKSTVQNRMLTNDAYRIVNALTGVSQKQGQLTKGTNEIDVSNLSNGIYIVQITSGDNTESYKISINR</sequence>
<proteinExistence type="predicted"/>
<dbReference type="InterPro" id="IPR026444">
    <property type="entry name" value="Secre_tail"/>
</dbReference>
<protein>
    <recommendedName>
        <fullName evidence="2">Secretion system C-terminal sorting domain-containing protein</fullName>
    </recommendedName>
</protein>
<keyword evidence="1" id="KW-0732">Signal</keyword>
<feature type="domain" description="Secretion system C-terminal sorting" evidence="2">
    <location>
        <begin position="316"/>
        <end position="374"/>
    </location>
</feature>
<evidence type="ECO:0000256" key="1">
    <source>
        <dbReference type="SAM" id="SignalP"/>
    </source>
</evidence>
<name>A0A0J6CBM7_9BACT</name>
<dbReference type="EMBL" id="LFJV01000033">
    <property type="protein sequence ID" value="KMM33606.1"/>
    <property type="molecule type" value="Genomic_DNA"/>
</dbReference>
<evidence type="ECO:0000259" key="2">
    <source>
        <dbReference type="Pfam" id="PF18962"/>
    </source>
</evidence>
<dbReference type="Pfam" id="PF18962">
    <property type="entry name" value="Por_Secre_tail"/>
    <property type="match status" value="1"/>
</dbReference>
<dbReference type="NCBIfam" id="TIGR04183">
    <property type="entry name" value="Por_Secre_tail"/>
    <property type="match status" value="1"/>
</dbReference>
<organism evidence="3 4">
    <name type="scientific">Parabacteroides goldsteinii</name>
    <dbReference type="NCBI Taxonomy" id="328812"/>
    <lineage>
        <taxon>Bacteria</taxon>
        <taxon>Pseudomonadati</taxon>
        <taxon>Bacteroidota</taxon>
        <taxon>Bacteroidia</taxon>
        <taxon>Bacteroidales</taxon>
        <taxon>Tannerellaceae</taxon>
        <taxon>Parabacteroides</taxon>
    </lineage>
</organism>